<dbReference type="AlphaFoldDB" id="A0AAP7L0S6"/>
<accession>A0AAP7L0S6</accession>
<evidence type="ECO:0008006" key="3">
    <source>
        <dbReference type="Google" id="ProtNLM"/>
    </source>
</evidence>
<dbReference type="InterPro" id="IPR050697">
    <property type="entry name" value="Adenylyl/Guanylyl_Cyclase_3/4"/>
</dbReference>
<name>A0AAP7L0S6_STEMA</name>
<dbReference type="GO" id="GO:0004016">
    <property type="term" value="F:adenylate cyclase activity"/>
    <property type="evidence" value="ECO:0007669"/>
    <property type="project" value="UniProtKB-ARBA"/>
</dbReference>
<dbReference type="RefSeq" id="WP_065182044.1">
    <property type="nucleotide sequence ID" value="NZ_LYVI01000005.1"/>
</dbReference>
<dbReference type="CDD" id="cd07302">
    <property type="entry name" value="CHD"/>
    <property type="match status" value="1"/>
</dbReference>
<dbReference type="Proteomes" id="UP000092125">
    <property type="component" value="Unassembled WGS sequence"/>
</dbReference>
<dbReference type="InterPro" id="IPR001054">
    <property type="entry name" value="A/G_cyclase"/>
</dbReference>
<dbReference type="InterPro" id="IPR030966">
    <property type="entry name" value="Mod_pep_cyc"/>
</dbReference>
<protein>
    <recommendedName>
        <fullName evidence="3">Peptide modification system cyclase</fullName>
    </recommendedName>
</protein>
<comment type="caution">
    <text evidence="1">The sequence shown here is derived from an EMBL/GenBank/DDBJ whole genome shotgun (WGS) entry which is preliminary data.</text>
</comment>
<evidence type="ECO:0000313" key="1">
    <source>
        <dbReference type="EMBL" id="OBU61509.1"/>
    </source>
</evidence>
<dbReference type="Gene3D" id="3.30.70.1230">
    <property type="entry name" value="Nucleotide cyclase"/>
    <property type="match status" value="1"/>
</dbReference>
<dbReference type="Gene3D" id="1.25.40.10">
    <property type="entry name" value="Tetratricopeptide repeat domain"/>
    <property type="match status" value="2"/>
</dbReference>
<dbReference type="PANTHER" id="PTHR43081:SF1">
    <property type="entry name" value="ADENYLATE CYCLASE, TERMINAL-DIFFERENTIATION SPECIFIC"/>
    <property type="match status" value="1"/>
</dbReference>
<proteinExistence type="predicted"/>
<gene>
    <name evidence="1" type="ORF">A9K56_09405</name>
</gene>
<organism evidence="1 2">
    <name type="scientific">Stenotrophomonas maltophilia</name>
    <name type="common">Pseudomonas maltophilia</name>
    <name type="synonym">Xanthomonas maltophilia</name>
    <dbReference type="NCBI Taxonomy" id="40324"/>
    <lineage>
        <taxon>Bacteria</taxon>
        <taxon>Pseudomonadati</taxon>
        <taxon>Pseudomonadota</taxon>
        <taxon>Gammaproteobacteria</taxon>
        <taxon>Lysobacterales</taxon>
        <taxon>Lysobacteraceae</taxon>
        <taxon>Stenotrophomonas</taxon>
        <taxon>Stenotrophomonas maltophilia group</taxon>
    </lineage>
</organism>
<dbReference type="SUPFAM" id="SSF48452">
    <property type="entry name" value="TPR-like"/>
    <property type="match status" value="1"/>
</dbReference>
<dbReference type="SUPFAM" id="SSF55073">
    <property type="entry name" value="Nucleotide cyclase"/>
    <property type="match status" value="1"/>
</dbReference>
<dbReference type="PANTHER" id="PTHR43081">
    <property type="entry name" value="ADENYLATE CYCLASE, TERMINAL-DIFFERENTIATION SPECIFIC-RELATED"/>
    <property type="match status" value="1"/>
</dbReference>
<dbReference type="GO" id="GO:0035556">
    <property type="term" value="P:intracellular signal transduction"/>
    <property type="evidence" value="ECO:0007669"/>
    <property type="project" value="InterPro"/>
</dbReference>
<evidence type="ECO:0000313" key="2">
    <source>
        <dbReference type="Proteomes" id="UP000092125"/>
    </source>
</evidence>
<reference evidence="1 2" key="1">
    <citation type="submission" date="2016-05" db="EMBL/GenBank/DDBJ databases">
        <title>Draft Genome Sequences of Stenotrophomonas maltophilia Strains Sm32COP, Sm41DVV, Sm46PAILV, SmF3, SmF22, SmSOFb1 and SmCVFa1, Isolated from Different Manures, in France.</title>
        <authorList>
            <person name="Nazaret S."/>
            <person name="Bodilis J."/>
        </authorList>
    </citation>
    <scope>NUCLEOTIDE SEQUENCE [LARGE SCALE GENOMIC DNA]</scope>
    <source>
        <strain evidence="1 2">Sm41DVV</strain>
    </source>
</reference>
<dbReference type="GO" id="GO:0009190">
    <property type="term" value="P:cyclic nucleotide biosynthetic process"/>
    <property type="evidence" value="ECO:0007669"/>
    <property type="project" value="InterPro"/>
</dbReference>
<dbReference type="EMBL" id="LYVI01000005">
    <property type="protein sequence ID" value="OBU61509.1"/>
    <property type="molecule type" value="Genomic_DNA"/>
</dbReference>
<dbReference type="NCBIfam" id="TIGR04510">
    <property type="entry name" value="mod_pep_cyc"/>
    <property type="match status" value="1"/>
</dbReference>
<dbReference type="InterPro" id="IPR011990">
    <property type="entry name" value="TPR-like_helical_dom_sf"/>
</dbReference>
<sequence length="838" mass="91751">MKGDKGTSAPHNQQLRALLFTDLCDSLQLVERIGDVAAAELFQQHDRLVLGLQQRWNGQLIDRSDGLFVLFERTIDGVGFALAYQTAVEALGRERGIVLRARAGLHVGDVLLWNNSAEAMAHGAKPVEVEGLAKPMAARLMQLAWPGQVLLSATAEHMARRATSTLPWASEALRWKHHGRWRFKGITERQDVFEIGLRGSAPLRRPRSGEKAWRDLPLWRRPAAVVTEAALAVTLGVLLWMLLRPAPAIAFAERDWVILAAVQNTTAYPQLDSSLEQALYISLGQSRFVNILSELKVRDTLQLMQRSPQARLDRGLAIEVALRDGARAVLVPSVLELNGKVRVSVEVVDPHSGQTVYTRYADGRGLESILTSTDHVVAALRADLGEALRDVGRDQRPLPTVATANLDALHAYAKGVDATAAARYDDALMFYEQATRLDPAFAFAYVGQMTIQHAKGNLEQAAVLYRKAVSQRAHLTARDQLYLDAWAADFAGAPPMRIADKWRLLTELYPDDPAGWMNYAKILYTQGDYDGALAATQPLLARQHSRRALVLVFVARVQLARGEVAAAEAALRGARLHPGWNGDGMEPVIAALAGDFEAANAGFAAMPVSGPGTRMLRAAVLAMQERAHEAATDMRQVAAQCTTVGGLCDIYALQALAWREQEGDHVTAQEYLRVLDRALAAVDRRHPAPARRNAFIALAAAYHAARAGHASVVMQRRDPLQALPERDADPRLRELWNLLRARMAFDQGDLDQAQDLLAQQPSANLFQWRVLQLDLVTARGDQAAVARQAAWLQRHAGLAFAEDTGDYALLPLNAMDVQRLAAGRAAAVMPDKGTVAAP</sequence>
<dbReference type="InterPro" id="IPR029787">
    <property type="entry name" value="Nucleotide_cyclase"/>
</dbReference>